<accession>A0AA41FJ58</accession>
<organism evidence="1 2">
    <name type="scientific">Enterocloster citroniae</name>
    <dbReference type="NCBI Taxonomy" id="358743"/>
    <lineage>
        <taxon>Bacteria</taxon>
        <taxon>Bacillati</taxon>
        <taxon>Bacillota</taxon>
        <taxon>Clostridia</taxon>
        <taxon>Lachnospirales</taxon>
        <taxon>Lachnospiraceae</taxon>
        <taxon>Enterocloster</taxon>
    </lineage>
</organism>
<reference evidence="1" key="1">
    <citation type="journal article" date="2021" name="Gut Microbes">
        <title>A synthetic consortium of 100 gut commensals modulates the composition and function in a colon model of the microbiome of elderly subjects.</title>
        <authorList>
            <person name="Perez M."/>
            <person name="Ntemiri A."/>
            <person name="Tan H."/>
            <person name="Harris H.M.B."/>
            <person name="Roager H.M."/>
            <person name="Ribiere C."/>
            <person name="O'Toole P.W."/>
        </authorList>
    </citation>
    <scope>NUCLEOTIDE SEQUENCE</scope>
    <source>
        <strain evidence="1">MCC335</strain>
    </source>
</reference>
<evidence type="ECO:0000313" key="1">
    <source>
        <dbReference type="EMBL" id="MBT9812430.1"/>
    </source>
</evidence>
<proteinExistence type="predicted"/>
<dbReference type="RefSeq" id="WP_215630263.1">
    <property type="nucleotide sequence ID" value="NZ_WQPS01000058.1"/>
</dbReference>
<comment type="caution">
    <text evidence="1">The sequence shown here is derived from an EMBL/GenBank/DDBJ whole genome shotgun (WGS) entry which is preliminary data.</text>
</comment>
<dbReference type="AlphaFoldDB" id="A0AA41FJ58"/>
<protein>
    <submittedName>
        <fullName evidence="1">Uncharacterized protein</fullName>
    </submittedName>
</protein>
<dbReference type="Proteomes" id="UP000708338">
    <property type="component" value="Unassembled WGS sequence"/>
</dbReference>
<gene>
    <name evidence="1" type="ORF">GPL26_22750</name>
</gene>
<evidence type="ECO:0000313" key="2">
    <source>
        <dbReference type="Proteomes" id="UP000708338"/>
    </source>
</evidence>
<sequence>MTKKEKEIFRRYLDSSCSEMVRCISGEGRTECAIASAVFVQLQGLWDELNKVDME</sequence>
<dbReference type="EMBL" id="WQPS01000058">
    <property type="protein sequence ID" value="MBT9812430.1"/>
    <property type="molecule type" value="Genomic_DNA"/>
</dbReference>
<name>A0AA41FJ58_9FIRM</name>